<dbReference type="STRING" id="77586.A0A0D9UX06"/>
<dbReference type="InterPro" id="IPR009080">
    <property type="entry name" value="tRNAsynth_Ia_anticodon-bd"/>
</dbReference>
<keyword evidence="6 10" id="KW-0648">Protein biosynthesis</keyword>
<evidence type="ECO:0000313" key="14">
    <source>
        <dbReference type="Proteomes" id="UP000032180"/>
    </source>
</evidence>
<evidence type="ECO:0000313" key="13">
    <source>
        <dbReference type="EnsemblPlants" id="LPERR01G03510.1"/>
    </source>
</evidence>
<reference evidence="14" key="2">
    <citation type="submission" date="2013-12" db="EMBL/GenBank/DDBJ databases">
        <authorList>
            <person name="Yu Y."/>
            <person name="Lee S."/>
            <person name="de Baynast K."/>
            <person name="Wissotski M."/>
            <person name="Liu L."/>
            <person name="Talag J."/>
            <person name="Goicoechea J."/>
            <person name="Angelova A."/>
            <person name="Jetty R."/>
            <person name="Kudrna D."/>
            <person name="Golser W."/>
            <person name="Rivera L."/>
            <person name="Zhang J."/>
            <person name="Wing R."/>
        </authorList>
    </citation>
    <scope>NUCLEOTIDE SEQUENCE</scope>
</reference>
<dbReference type="Proteomes" id="UP000032180">
    <property type="component" value="Chromosome 1"/>
</dbReference>
<dbReference type="SUPFAM" id="SSF47323">
    <property type="entry name" value="Anticodon-binding domain of a subclass of class I aminoacyl-tRNA synthetases"/>
    <property type="match status" value="1"/>
</dbReference>
<dbReference type="GO" id="GO:0006420">
    <property type="term" value="P:arginyl-tRNA aminoacylation"/>
    <property type="evidence" value="ECO:0007669"/>
    <property type="project" value="InterPro"/>
</dbReference>
<name>A0A0D9UX06_9ORYZ</name>
<dbReference type="AlphaFoldDB" id="A0A0D9UX06"/>
<dbReference type="EnsemblPlants" id="LPERR01G03510.1">
    <property type="protein sequence ID" value="LPERR01G03510.1"/>
    <property type="gene ID" value="LPERR01G03510"/>
</dbReference>
<dbReference type="Pfam" id="PF00750">
    <property type="entry name" value="tRNA-synt_1d"/>
    <property type="match status" value="2"/>
</dbReference>
<protein>
    <recommendedName>
        <fullName evidence="2">arginine--tRNA ligase</fullName>
        <ecNumber evidence="2">6.1.1.19</ecNumber>
    </recommendedName>
    <alternativeName>
        <fullName evidence="8">Arginyl-tRNA synthetase</fullName>
    </alternativeName>
</protein>
<dbReference type="Pfam" id="PF05746">
    <property type="entry name" value="DALR_1"/>
    <property type="match status" value="1"/>
</dbReference>
<dbReference type="InterPro" id="IPR001412">
    <property type="entry name" value="aa-tRNA-synth_I_CS"/>
</dbReference>
<organism evidence="13 14">
    <name type="scientific">Leersia perrieri</name>
    <dbReference type="NCBI Taxonomy" id="77586"/>
    <lineage>
        <taxon>Eukaryota</taxon>
        <taxon>Viridiplantae</taxon>
        <taxon>Streptophyta</taxon>
        <taxon>Embryophyta</taxon>
        <taxon>Tracheophyta</taxon>
        <taxon>Spermatophyta</taxon>
        <taxon>Magnoliopsida</taxon>
        <taxon>Liliopsida</taxon>
        <taxon>Poales</taxon>
        <taxon>Poaceae</taxon>
        <taxon>BOP clade</taxon>
        <taxon>Oryzoideae</taxon>
        <taxon>Oryzeae</taxon>
        <taxon>Oryzinae</taxon>
        <taxon>Leersia</taxon>
    </lineage>
</organism>
<comment type="similarity">
    <text evidence="1 10">Belongs to the class-I aminoacyl-tRNA synthetase family.</text>
</comment>
<dbReference type="InterPro" id="IPR001278">
    <property type="entry name" value="Arg-tRNA-ligase"/>
</dbReference>
<evidence type="ECO:0000256" key="6">
    <source>
        <dbReference type="ARBA" id="ARBA00022917"/>
    </source>
</evidence>
<dbReference type="InterPro" id="IPR035684">
    <property type="entry name" value="ArgRS_core"/>
</dbReference>
<evidence type="ECO:0000256" key="9">
    <source>
        <dbReference type="ARBA" id="ARBA00049339"/>
    </source>
</evidence>
<dbReference type="GO" id="GO:0005524">
    <property type="term" value="F:ATP binding"/>
    <property type="evidence" value="ECO:0007669"/>
    <property type="project" value="UniProtKB-KW"/>
</dbReference>
<sequence>MGDNDAEHNVQSVEQQLCTIITSSLRATVPDLDVEPMLEVSKPGFGDYQCNNAMSVFSNIRGSGTNFRNPMAVGQRIQDMLKHGIKTWAPILPVKRAVLDFSPPNIAKEMHVGHIRSTIIGDTLAHMFEFTNVEVLRRNHVGDWGTQFGMLIEFLFEQFPDWEDVGNQAVEDLQTFYKASKKRFDDDPNFKEKAQQAVVRLQFIALTWLINPKQFWSLQGGEDKYRAAWEKICQISRMEFNLVYKRLNVKLEEKGESFYNPYITPVLEELTNKGMVVESCKDGWLAPRTKRKKKYPQASHVGFGLVLGSDGKRFRTRCSEVVQLVDLLDEAKARSKAQLIKRITENGLIADWTDDELDRTSEAIGYGAVKYSDLKNNRLTDYTFSFDQMLSDKGNTAVYLQYAHARIYSIIKKANKDIEKLKMTGAITLDHPDERFLGLHLIRFTEVVEQACADLQPHRLCDYLYSLSEAFSKFYTNCQQQRQDRQRGRDVASHSVLPLPRLKPEPQLGPCVSLTVGENNLYFMSEKPHHEECFEALVYCKKPKSSHEEENRWSWQPQPPPPYVRFHKGYSTRGDMKAYAVVGDTHILVSTEGCGTYAFDVARSAWSKAGDWALPFKGHAEYVPEHGLWFGFSSASDDDGCVLGAWDLYSTVVGQQQPVARVLQEGFSVRGVVSASRDVSLGAGNLCVAKFFEKIRSYRVCDEGCCFEETSRSFALLTGAEVQRHRGKALDVIKHKSCGSCRYSFGQGKYSSSVISHVDGASNVV</sequence>
<dbReference type="Gramene" id="LPERR01G03510.1">
    <property type="protein sequence ID" value="LPERR01G03510.1"/>
    <property type="gene ID" value="LPERR01G03510"/>
</dbReference>
<evidence type="ECO:0000256" key="5">
    <source>
        <dbReference type="ARBA" id="ARBA00022840"/>
    </source>
</evidence>
<dbReference type="HOGENOM" id="CLU_365004_0_0_1"/>
<proteinExistence type="inferred from homology"/>
<evidence type="ECO:0000256" key="1">
    <source>
        <dbReference type="ARBA" id="ARBA00005594"/>
    </source>
</evidence>
<keyword evidence="14" id="KW-1185">Reference proteome</keyword>
<keyword evidence="5 10" id="KW-0067">ATP-binding</keyword>
<dbReference type="InterPro" id="IPR008909">
    <property type="entry name" value="DALR_anticod-bd"/>
</dbReference>
<dbReference type="PANTHER" id="PTHR11956:SF9">
    <property type="entry name" value="ARGININE--TRNA LIGASE"/>
    <property type="match status" value="1"/>
</dbReference>
<evidence type="ECO:0000259" key="12">
    <source>
        <dbReference type="SMART" id="SM00836"/>
    </source>
</evidence>
<keyword evidence="3 10" id="KW-0436">Ligase</keyword>
<reference evidence="13" key="3">
    <citation type="submission" date="2015-04" db="UniProtKB">
        <authorList>
            <consortium name="EnsemblPlants"/>
        </authorList>
    </citation>
    <scope>IDENTIFICATION</scope>
</reference>
<dbReference type="eggNOG" id="KOG4426">
    <property type="taxonomic scope" value="Eukaryota"/>
</dbReference>
<evidence type="ECO:0000256" key="7">
    <source>
        <dbReference type="ARBA" id="ARBA00023146"/>
    </source>
</evidence>
<dbReference type="Pfam" id="PF07893">
    <property type="entry name" value="DUF1668"/>
    <property type="match status" value="1"/>
</dbReference>
<keyword evidence="4 10" id="KW-0547">Nucleotide-binding</keyword>
<evidence type="ECO:0000256" key="11">
    <source>
        <dbReference type="SAM" id="MobiDB-lite"/>
    </source>
</evidence>
<reference evidence="13 14" key="1">
    <citation type="submission" date="2012-08" db="EMBL/GenBank/DDBJ databases">
        <title>Oryza genome evolution.</title>
        <authorList>
            <person name="Wing R.A."/>
        </authorList>
    </citation>
    <scope>NUCLEOTIDE SEQUENCE</scope>
</reference>
<dbReference type="GO" id="GO:0048608">
    <property type="term" value="P:reproductive structure development"/>
    <property type="evidence" value="ECO:0007669"/>
    <property type="project" value="UniProtKB-ARBA"/>
</dbReference>
<accession>A0A0D9UX06</accession>
<dbReference type="PRINTS" id="PR01038">
    <property type="entry name" value="TRNASYNTHARG"/>
</dbReference>
<evidence type="ECO:0000256" key="3">
    <source>
        <dbReference type="ARBA" id="ARBA00022598"/>
    </source>
</evidence>
<dbReference type="GO" id="GO:0005737">
    <property type="term" value="C:cytoplasm"/>
    <property type="evidence" value="ECO:0007669"/>
    <property type="project" value="InterPro"/>
</dbReference>
<dbReference type="Gene3D" id="3.30.1360.70">
    <property type="entry name" value="Arginyl tRNA synthetase N-terminal domain"/>
    <property type="match status" value="1"/>
</dbReference>
<dbReference type="PROSITE" id="PS00178">
    <property type="entry name" value="AA_TRNA_LIGASE_I"/>
    <property type="match status" value="1"/>
</dbReference>
<keyword evidence="7 10" id="KW-0030">Aminoacyl-tRNA synthetase</keyword>
<dbReference type="PANTHER" id="PTHR11956">
    <property type="entry name" value="ARGINYL-TRNA SYNTHETASE"/>
    <property type="match status" value="1"/>
</dbReference>
<evidence type="ECO:0000256" key="2">
    <source>
        <dbReference type="ARBA" id="ARBA00012837"/>
    </source>
</evidence>
<dbReference type="FunFam" id="1.10.730.10:FF:000006">
    <property type="entry name" value="Arginyl-tRNA synthetase 2, mitochondrial"/>
    <property type="match status" value="1"/>
</dbReference>
<dbReference type="Gene3D" id="3.40.50.620">
    <property type="entry name" value="HUPs"/>
    <property type="match status" value="2"/>
</dbReference>
<evidence type="ECO:0000256" key="10">
    <source>
        <dbReference type="RuleBase" id="RU363038"/>
    </source>
</evidence>
<comment type="catalytic activity">
    <reaction evidence="9">
        <text>tRNA(Arg) + L-arginine + ATP = L-arginyl-tRNA(Arg) + AMP + diphosphate</text>
        <dbReference type="Rhea" id="RHEA:20301"/>
        <dbReference type="Rhea" id="RHEA-COMP:9658"/>
        <dbReference type="Rhea" id="RHEA-COMP:9673"/>
        <dbReference type="ChEBI" id="CHEBI:30616"/>
        <dbReference type="ChEBI" id="CHEBI:32682"/>
        <dbReference type="ChEBI" id="CHEBI:33019"/>
        <dbReference type="ChEBI" id="CHEBI:78442"/>
        <dbReference type="ChEBI" id="CHEBI:78513"/>
        <dbReference type="ChEBI" id="CHEBI:456215"/>
        <dbReference type="EC" id="6.1.1.19"/>
    </reaction>
</comment>
<evidence type="ECO:0000256" key="4">
    <source>
        <dbReference type="ARBA" id="ARBA00022741"/>
    </source>
</evidence>
<dbReference type="Gene3D" id="1.10.730.10">
    <property type="entry name" value="Isoleucyl-tRNA Synthetase, Domain 1"/>
    <property type="match status" value="1"/>
</dbReference>
<dbReference type="SUPFAM" id="SSF52374">
    <property type="entry name" value="Nucleotidylyl transferase"/>
    <property type="match status" value="1"/>
</dbReference>
<evidence type="ECO:0000256" key="8">
    <source>
        <dbReference type="ARBA" id="ARBA00033033"/>
    </source>
</evidence>
<dbReference type="GO" id="GO:0004814">
    <property type="term" value="F:arginine-tRNA ligase activity"/>
    <property type="evidence" value="ECO:0007669"/>
    <property type="project" value="UniProtKB-EC"/>
</dbReference>
<dbReference type="InterPro" id="IPR012871">
    <property type="entry name" value="DUF1668_ORYSA"/>
</dbReference>
<feature type="region of interest" description="Disordered" evidence="11">
    <location>
        <begin position="482"/>
        <end position="501"/>
    </location>
</feature>
<dbReference type="GO" id="GO:0009791">
    <property type="term" value="P:post-embryonic development"/>
    <property type="evidence" value="ECO:0007669"/>
    <property type="project" value="UniProtKB-ARBA"/>
</dbReference>
<dbReference type="SMART" id="SM00836">
    <property type="entry name" value="DALR_1"/>
    <property type="match status" value="1"/>
</dbReference>
<dbReference type="InterPro" id="IPR036695">
    <property type="entry name" value="Arg-tRNA-synth_N_sf"/>
</dbReference>
<feature type="domain" description="DALR anticodon binding" evidence="12">
    <location>
        <begin position="400"/>
        <end position="502"/>
    </location>
</feature>
<dbReference type="InterPro" id="IPR014729">
    <property type="entry name" value="Rossmann-like_a/b/a_fold"/>
</dbReference>
<dbReference type="EC" id="6.1.1.19" evidence="2"/>
<feature type="compositionally biased region" description="Basic and acidic residues" evidence="11">
    <location>
        <begin position="482"/>
        <end position="492"/>
    </location>
</feature>